<evidence type="ECO:0000313" key="2">
    <source>
        <dbReference type="Proteomes" id="UP000187001"/>
    </source>
</evidence>
<sequence length="85" mass="9907">MSLENQILAELDNHPEGFPVSGRYLAQKLSSTYDDVLTAVRKLETSSRFDDRYTVITTNQRDDRSDYPKEFYVHLTKDKPRDPNP</sequence>
<name>A0ABD6QQN5_MYCFO</name>
<reference evidence="1 2" key="1">
    <citation type="submission" date="2016-07" db="EMBL/GenBank/DDBJ databases">
        <authorList>
            <person name="Sutton G."/>
            <person name="Brinkac L."/>
            <person name="Sanka R."/>
            <person name="Adams M."/>
            <person name="Lau E."/>
            <person name="Kumar A."/>
            <person name="Macaden R."/>
        </authorList>
    </citation>
    <scope>NUCLEOTIDE SEQUENCE [LARGE SCALE GENOMIC DNA]</scope>
    <source>
        <strain evidence="1 2">GA-0871</strain>
    </source>
</reference>
<dbReference type="Proteomes" id="UP000187001">
    <property type="component" value="Unassembled WGS sequence"/>
</dbReference>
<dbReference type="AlphaFoldDB" id="A0ABD6QQN5"/>
<comment type="caution">
    <text evidence="1">The sequence shown here is derived from an EMBL/GenBank/DDBJ whole genome shotgun (WGS) entry which is preliminary data.</text>
</comment>
<protein>
    <submittedName>
        <fullName evidence="1">Uncharacterized protein</fullName>
    </submittedName>
</protein>
<gene>
    <name evidence="1" type="ORF">A5742_21310</name>
</gene>
<evidence type="ECO:0000313" key="1">
    <source>
        <dbReference type="EMBL" id="OMC49291.1"/>
    </source>
</evidence>
<accession>A0ABD6QQN5</accession>
<organism evidence="1 2">
    <name type="scientific">Mycolicibacterium fortuitum</name>
    <name type="common">Mycobacterium fortuitum</name>
    <dbReference type="NCBI Taxonomy" id="1766"/>
    <lineage>
        <taxon>Bacteria</taxon>
        <taxon>Bacillati</taxon>
        <taxon>Actinomycetota</taxon>
        <taxon>Actinomycetes</taxon>
        <taxon>Mycobacteriales</taxon>
        <taxon>Mycobacteriaceae</taxon>
        <taxon>Mycolicibacterium</taxon>
    </lineage>
</organism>
<dbReference type="RefSeq" id="WP_076203893.1">
    <property type="nucleotide sequence ID" value="NZ_MBER01000032.1"/>
</dbReference>
<dbReference type="EMBL" id="MBER01000032">
    <property type="protein sequence ID" value="OMC49291.1"/>
    <property type="molecule type" value="Genomic_DNA"/>
</dbReference>
<proteinExistence type="predicted"/>